<comment type="similarity">
    <text evidence="1">Belongs to the ner transcriptional regulatory family.</text>
</comment>
<dbReference type="GO" id="GO:0003677">
    <property type="term" value="F:DNA binding"/>
    <property type="evidence" value="ECO:0007669"/>
    <property type="project" value="UniProtKB-KW"/>
</dbReference>
<gene>
    <name evidence="6" type="ORF">F0T03_00200</name>
</gene>
<evidence type="ECO:0000313" key="7">
    <source>
        <dbReference type="Proteomes" id="UP000464402"/>
    </source>
</evidence>
<sequence length="87" mass="9728">MNKDWHRQEILAAIRKKKGSLSALSRESGLSPGTLSNALTRPWPKGEMIIAEAIGITPQEIWPSRFIDYSGCSIIRGIRKIKPGREI</sequence>
<evidence type="ECO:0000313" key="6">
    <source>
        <dbReference type="EMBL" id="QHB30782.1"/>
    </source>
</evidence>
<dbReference type="SUPFAM" id="SSF47413">
    <property type="entry name" value="lambda repressor-like DNA-binding domains"/>
    <property type="match status" value="1"/>
</dbReference>
<dbReference type="PROSITE" id="PS50943">
    <property type="entry name" value="HTH_CROC1"/>
    <property type="match status" value="1"/>
</dbReference>
<evidence type="ECO:0000256" key="3">
    <source>
        <dbReference type="ARBA" id="ARBA00023125"/>
    </source>
</evidence>
<dbReference type="KEGG" id="yca:F0T03_00200"/>
<accession>A0A857EVI5</accession>
<proteinExistence type="inferred from homology"/>
<dbReference type="EMBL" id="CP043727">
    <property type="protein sequence ID" value="QHB30782.1"/>
    <property type="molecule type" value="Genomic_DNA"/>
</dbReference>
<organism evidence="6 7">
    <name type="scientific">Yersinia canariae</name>
    <dbReference type="NCBI Taxonomy" id="2607663"/>
    <lineage>
        <taxon>Bacteria</taxon>
        <taxon>Pseudomonadati</taxon>
        <taxon>Pseudomonadota</taxon>
        <taxon>Gammaproteobacteria</taxon>
        <taxon>Enterobacterales</taxon>
        <taxon>Yersiniaceae</taxon>
        <taxon>Yersinia</taxon>
    </lineage>
</organism>
<evidence type="ECO:0000256" key="4">
    <source>
        <dbReference type="ARBA" id="ARBA00023163"/>
    </source>
</evidence>
<dbReference type="RefSeq" id="WP_145554433.1">
    <property type="nucleotide sequence ID" value="NZ_CABHYN010000008.1"/>
</dbReference>
<evidence type="ECO:0000256" key="2">
    <source>
        <dbReference type="ARBA" id="ARBA00023015"/>
    </source>
</evidence>
<reference evidence="7" key="1">
    <citation type="submission" date="2019-09" db="EMBL/GenBank/DDBJ databases">
        <title>Yersinia canariae sp. nov., isolated from a human yersiniosis case.</title>
        <authorList>
            <person name="Nguyen S.V."/>
            <person name="Greig D."/>
            <person name="Hurley D."/>
            <person name="Cao Y."/>
            <person name="McCabe E."/>
            <person name="Mitchell M."/>
            <person name="Jenkins C."/>
            <person name="Fanning S."/>
        </authorList>
    </citation>
    <scope>NUCLEOTIDE SEQUENCE [LARGE SCALE GENOMIC DNA]</scope>
    <source>
        <strain evidence="7">NCTC 14382</strain>
    </source>
</reference>
<dbReference type="InterPro" id="IPR038722">
    <property type="entry name" value="Ner_HTH_dom"/>
</dbReference>
<keyword evidence="2" id="KW-0805">Transcription regulation</keyword>
<evidence type="ECO:0000256" key="1">
    <source>
        <dbReference type="ARBA" id="ARBA00006157"/>
    </source>
</evidence>
<dbReference type="InterPro" id="IPR001387">
    <property type="entry name" value="Cro/C1-type_HTH"/>
</dbReference>
<keyword evidence="7" id="KW-1185">Reference proteome</keyword>
<dbReference type="Pfam" id="PF13693">
    <property type="entry name" value="HTH_35"/>
    <property type="match status" value="1"/>
</dbReference>
<dbReference type="AlphaFoldDB" id="A0A857EVI5"/>
<dbReference type="Proteomes" id="UP000464402">
    <property type="component" value="Chromosome"/>
</dbReference>
<feature type="domain" description="HTH cro/C1-type" evidence="5">
    <location>
        <begin position="11"/>
        <end position="61"/>
    </location>
</feature>
<dbReference type="CDD" id="cd00093">
    <property type="entry name" value="HTH_XRE"/>
    <property type="match status" value="1"/>
</dbReference>
<keyword evidence="4" id="KW-0804">Transcription</keyword>
<dbReference type="InterPro" id="IPR010982">
    <property type="entry name" value="Lambda_DNA-bd_dom_sf"/>
</dbReference>
<protein>
    <submittedName>
        <fullName evidence="6">Transcriptional regulator</fullName>
    </submittedName>
</protein>
<name>A0A857EVI5_9GAMM</name>
<keyword evidence="3" id="KW-0238">DNA-binding</keyword>
<dbReference type="Gene3D" id="1.10.260.40">
    <property type="entry name" value="lambda repressor-like DNA-binding domains"/>
    <property type="match status" value="1"/>
</dbReference>
<evidence type="ECO:0000259" key="5">
    <source>
        <dbReference type="PROSITE" id="PS50943"/>
    </source>
</evidence>